<dbReference type="PRINTS" id="PR00081">
    <property type="entry name" value="GDHRDH"/>
</dbReference>
<dbReference type="PROSITE" id="PS00061">
    <property type="entry name" value="ADH_SHORT"/>
    <property type="match status" value="1"/>
</dbReference>
<reference evidence="9 10" key="1">
    <citation type="submission" date="2020-08" db="EMBL/GenBank/DDBJ databases">
        <title>Genomic Encyclopedia of Type Strains, Phase IV (KMG-IV): sequencing the most valuable type-strain genomes for metagenomic binning, comparative biology and taxonomic classification.</title>
        <authorList>
            <person name="Goeker M."/>
        </authorList>
    </citation>
    <scope>NUCLEOTIDE SEQUENCE [LARGE SCALE GENOMIC DNA]</scope>
    <source>
        <strain evidence="9 10">DSM 103733</strain>
    </source>
</reference>
<keyword evidence="2" id="KW-0444">Lipid biosynthesis</keyword>
<evidence type="ECO:0000313" key="9">
    <source>
        <dbReference type="EMBL" id="MBB6146350.1"/>
    </source>
</evidence>
<evidence type="ECO:0000256" key="4">
    <source>
        <dbReference type="ARBA" id="ARBA00022857"/>
    </source>
</evidence>
<keyword evidence="4" id="KW-0521">NADP</keyword>
<name>A0A841JYY4_9BACT</name>
<dbReference type="AlphaFoldDB" id="A0A841JYY4"/>
<evidence type="ECO:0008006" key="11">
    <source>
        <dbReference type="Google" id="ProtNLM"/>
    </source>
</evidence>
<evidence type="ECO:0000256" key="7">
    <source>
        <dbReference type="ARBA" id="ARBA00023160"/>
    </source>
</evidence>
<dbReference type="SUPFAM" id="SSF51735">
    <property type="entry name" value="NAD(P)-binding Rossmann-fold domains"/>
    <property type="match status" value="1"/>
</dbReference>
<dbReference type="Gene3D" id="3.40.50.720">
    <property type="entry name" value="NAD(P)-binding Rossmann-like Domain"/>
    <property type="match status" value="1"/>
</dbReference>
<dbReference type="InterPro" id="IPR002347">
    <property type="entry name" value="SDR_fam"/>
</dbReference>
<evidence type="ECO:0000256" key="5">
    <source>
        <dbReference type="ARBA" id="ARBA00023002"/>
    </source>
</evidence>
<keyword evidence="6" id="KW-0443">Lipid metabolism</keyword>
<organism evidence="9 10">
    <name type="scientific">Silvibacterium bohemicum</name>
    <dbReference type="NCBI Taxonomy" id="1577686"/>
    <lineage>
        <taxon>Bacteria</taxon>
        <taxon>Pseudomonadati</taxon>
        <taxon>Acidobacteriota</taxon>
        <taxon>Terriglobia</taxon>
        <taxon>Terriglobales</taxon>
        <taxon>Acidobacteriaceae</taxon>
        <taxon>Silvibacterium</taxon>
    </lineage>
</organism>
<evidence type="ECO:0000256" key="8">
    <source>
        <dbReference type="RuleBase" id="RU000363"/>
    </source>
</evidence>
<comment type="similarity">
    <text evidence="8">Belongs to the short-chain dehydrogenases/reductases (SDR) family.</text>
</comment>
<dbReference type="InterPro" id="IPR036291">
    <property type="entry name" value="NAD(P)-bd_dom_sf"/>
</dbReference>
<proteinExistence type="inferred from homology"/>
<protein>
    <recommendedName>
        <fullName evidence="11">Oxidoreductase</fullName>
    </recommendedName>
</protein>
<evidence type="ECO:0000256" key="1">
    <source>
        <dbReference type="ARBA" id="ARBA00005194"/>
    </source>
</evidence>
<comment type="caution">
    <text evidence="9">The sequence shown here is derived from an EMBL/GenBank/DDBJ whole genome shotgun (WGS) entry which is preliminary data.</text>
</comment>
<keyword evidence="10" id="KW-1185">Reference proteome</keyword>
<dbReference type="GO" id="GO:0030497">
    <property type="term" value="P:fatty acid elongation"/>
    <property type="evidence" value="ECO:0007669"/>
    <property type="project" value="TreeGrafter"/>
</dbReference>
<evidence type="ECO:0000256" key="6">
    <source>
        <dbReference type="ARBA" id="ARBA00023098"/>
    </source>
</evidence>
<evidence type="ECO:0000256" key="2">
    <source>
        <dbReference type="ARBA" id="ARBA00022516"/>
    </source>
</evidence>
<dbReference type="PANTHER" id="PTHR43086">
    <property type="entry name" value="VERY-LONG-CHAIN 3-OXOOACYL-COA REDUCTASE"/>
    <property type="match status" value="1"/>
</dbReference>
<dbReference type="GO" id="GO:0016491">
    <property type="term" value="F:oxidoreductase activity"/>
    <property type="evidence" value="ECO:0007669"/>
    <property type="project" value="UniProtKB-KW"/>
</dbReference>
<keyword evidence="7" id="KW-0275">Fatty acid biosynthesis</keyword>
<evidence type="ECO:0000313" key="10">
    <source>
        <dbReference type="Proteomes" id="UP000538666"/>
    </source>
</evidence>
<keyword evidence="5" id="KW-0560">Oxidoreductase</keyword>
<dbReference type="EMBL" id="JACHEK010000009">
    <property type="protein sequence ID" value="MBB6146350.1"/>
    <property type="molecule type" value="Genomic_DNA"/>
</dbReference>
<dbReference type="PANTHER" id="PTHR43086:SF2">
    <property type="entry name" value="HYDROXYSTEROID DEHYDROGENASE-LIKE PROTEIN 1"/>
    <property type="match status" value="1"/>
</dbReference>
<dbReference type="InterPro" id="IPR020904">
    <property type="entry name" value="Sc_DH/Rdtase_CS"/>
</dbReference>
<dbReference type="Pfam" id="PF00106">
    <property type="entry name" value="adh_short"/>
    <property type="match status" value="1"/>
</dbReference>
<comment type="pathway">
    <text evidence="1">Lipid metabolism; fatty acid biosynthesis.</text>
</comment>
<gene>
    <name evidence="9" type="ORF">HNQ77_004322</name>
</gene>
<dbReference type="RefSeq" id="WP_050058210.1">
    <property type="nucleotide sequence ID" value="NZ_JACHEK010000009.1"/>
</dbReference>
<accession>A0A841JYY4</accession>
<keyword evidence="3" id="KW-0276">Fatty acid metabolism</keyword>
<sequence length="274" mass="29811">MAASEILRKAYAGKWALVTGASAGIGDALAVELAASGTNLILTARRGDRLEALSSRLKTEHQIQTMVIPDDLADPAAPQRLFDATEGKGIAVDILVNNAGFGYYGEFKNGDLGFQRKMVDLNCAAVVELTGLLVPRMIERRRGDIMIVASTAAYQPVAYMATYAATKVFDRYFSEALAEEVTRYGLRVSALCPGPTESEFGEVAGVRIGDNRKYQSAQEVARLGLEGMAAGKRWVIPYAGGRFQVFMQRFVPRRMVTSAAERMFRPDSVKKAAK</sequence>
<dbReference type="Proteomes" id="UP000538666">
    <property type="component" value="Unassembled WGS sequence"/>
</dbReference>
<dbReference type="OrthoDB" id="9808814at2"/>
<dbReference type="PRINTS" id="PR00080">
    <property type="entry name" value="SDRFAMILY"/>
</dbReference>
<evidence type="ECO:0000256" key="3">
    <source>
        <dbReference type="ARBA" id="ARBA00022832"/>
    </source>
</evidence>
<dbReference type="PIRSF" id="PIRSF000126">
    <property type="entry name" value="11-beta-HSD1"/>
    <property type="match status" value="1"/>
</dbReference>